<evidence type="ECO:0000313" key="2">
    <source>
        <dbReference type="Proteomes" id="UP000054172"/>
    </source>
</evidence>
<accession>A0A0Q4B7I4</accession>
<protein>
    <recommendedName>
        <fullName evidence="3">Glycosyl transferase</fullName>
    </recommendedName>
</protein>
<proteinExistence type="predicted"/>
<evidence type="ECO:0000313" key="1">
    <source>
        <dbReference type="EMBL" id="KQM08551.1"/>
    </source>
</evidence>
<reference evidence="1" key="1">
    <citation type="submission" date="2015-08" db="EMBL/GenBank/DDBJ databases">
        <title>Candidatus Bacteriodes Periocalifornicus.</title>
        <authorList>
            <person name="McLean J.S."/>
            <person name="Kelley S."/>
        </authorList>
    </citation>
    <scope>NUCLEOTIDE SEQUENCE [LARGE SCALE GENOMIC DNA]</scope>
    <source>
        <strain evidence="1">12B</strain>
    </source>
</reference>
<comment type="caution">
    <text evidence="1">The sequence shown here is derived from an EMBL/GenBank/DDBJ whole genome shotgun (WGS) entry which is preliminary data.</text>
</comment>
<dbReference type="Pfam" id="PF14305">
    <property type="entry name" value="ATPgrasp_TupA"/>
    <property type="match status" value="1"/>
</dbReference>
<evidence type="ECO:0008006" key="3">
    <source>
        <dbReference type="Google" id="ProtNLM"/>
    </source>
</evidence>
<keyword evidence="2" id="KW-1185">Reference proteome</keyword>
<dbReference type="STRING" id="1702214.AL399_06710"/>
<dbReference type="PATRIC" id="fig|1702214.3.peg.650"/>
<gene>
    <name evidence="1" type="ORF">AL399_06710</name>
</gene>
<dbReference type="Proteomes" id="UP000054172">
    <property type="component" value="Unassembled WGS sequence"/>
</dbReference>
<organism evidence="1 2">
    <name type="scientific">Candidatus [Bacteroides] periocalifornicus</name>
    <dbReference type="NCBI Taxonomy" id="1702214"/>
    <lineage>
        <taxon>Bacteria</taxon>
        <taxon>Pseudomonadati</taxon>
        <taxon>Bacteroidota</taxon>
    </lineage>
</organism>
<dbReference type="InterPro" id="IPR029465">
    <property type="entry name" value="ATPgrasp_TupA"/>
</dbReference>
<sequence length="320" mass="37844">MGLKSRLKSILEASPFLFVCSLPLRRLYTWLRYTIWSDRWIIRRKFKRLVGYTPDLDHPKTFQEKLQWLKLHDRNPLYHQCADKLRVRQFVTRVTGTSKYLTPLYFLTDDWREVRPENFPRDLPFVLKCNHGNGNVHLVGNPAEADWTALRFAMRREMAFRNGLWNSNREWCYRGIRPRIMAEGLIQTPEGTVEEYKYYFCCGHLVVIQYGQADMQLTRRFRYLAPDYTLYPTSYMLGGDEEYVDSVKLPVNSREMLELATRLAQEFPYHVRIDLLSNGRECFINEITFFTLAGYIDVLEPASLAEELARTLVLPTDRKG</sequence>
<dbReference type="AlphaFoldDB" id="A0A0Q4B7I4"/>
<name>A0A0Q4B7I4_9BACT</name>
<dbReference type="EMBL" id="LIIK01000032">
    <property type="protein sequence ID" value="KQM08551.1"/>
    <property type="molecule type" value="Genomic_DNA"/>
</dbReference>